<accession>A0A5E4QQU8</accession>
<name>A0A5E4QQU8_9NEOP</name>
<dbReference type="Proteomes" id="UP000324832">
    <property type="component" value="Unassembled WGS sequence"/>
</dbReference>
<evidence type="ECO:0000313" key="1">
    <source>
        <dbReference type="EMBL" id="VVD00053.1"/>
    </source>
</evidence>
<keyword evidence="2" id="KW-1185">Reference proteome</keyword>
<dbReference type="EMBL" id="FZQP02004444">
    <property type="protein sequence ID" value="VVD00053.1"/>
    <property type="molecule type" value="Genomic_DNA"/>
</dbReference>
<reference evidence="1 2" key="1">
    <citation type="submission" date="2017-07" db="EMBL/GenBank/DDBJ databases">
        <authorList>
            <person name="Talla V."/>
            <person name="Backstrom N."/>
        </authorList>
    </citation>
    <scope>NUCLEOTIDE SEQUENCE [LARGE SCALE GENOMIC DNA]</scope>
</reference>
<evidence type="ECO:0000313" key="2">
    <source>
        <dbReference type="Proteomes" id="UP000324832"/>
    </source>
</evidence>
<protein>
    <submittedName>
        <fullName evidence="1">Uncharacterized protein</fullName>
    </submittedName>
</protein>
<organism evidence="1 2">
    <name type="scientific">Leptidea sinapis</name>
    <dbReference type="NCBI Taxonomy" id="189913"/>
    <lineage>
        <taxon>Eukaryota</taxon>
        <taxon>Metazoa</taxon>
        <taxon>Ecdysozoa</taxon>
        <taxon>Arthropoda</taxon>
        <taxon>Hexapoda</taxon>
        <taxon>Insecta</taxon>
        <taxon>Pterygota</taxon>
        <taxon>Neoptera</taxon>
        <taxon>Endopterygota</taxon>
        <taxon>Lepidoptera</taxon>
        <taxon>Glossata</taxon>
        <taxon>Ditrysia</taxon>
        <taxon>Papilionoidea</taxon>
        <taxon>Pieridae</taxon>
        <taxon>Dismorphiinae</taxon>
        <taxon>Leptidea</taxon>
    </lineage>
</organism>
<gene>
    <name evidence="1" type="ORF">LSINAPIS_LOCUS10774</name>
</gene>
<dbReference type="Gene3D" id="2.170.270.10">
    <property type="entry name" value="SET domain"/>
    <property type="match status" value="1"/>
</dbReference>
<dbReference type="InterPro" id="IPR046341">
    <property type="entry name" value="SET_dom_sf"/>
</dbReference>
<sequence>MFTVCSTCRDYVYEYCAIHGPLLIIPDDKVPAVTNLPPIVPRAALTVPRVFLHLNVSTIRGKYDKLTAYQ</sequence>
<proteinExistence type="predicted"/>
<dbReference type="AlphaFoldDB" id="A0A5E4QQU8"/>